<keyword evidence="5 12" id="KW-0012">Acyltransferase</keyword>
<sequence length="584" mass="66371">MPHAISISNIMPKPTLANKIFVWFLDRLLGIKKMDTLYRQHEMQGLSKEDFSDRLIEILKLDIQGAKELQSKIPKTGPVVIASNHPFGGIEGVILARLIGEVRPDLKVLANKGLGIFKEISDYFIFTNPLSANDPKNGPSLRHCVKHVQSQGALLIFPAGKVSYYQKAKSGISEHIWNKLVGRLVSIDSCQFVPIFVNGQNSANFYRIEKIYFKLRMLLLGRELLNKTGAKIVINTGNAIQQKQFDKQLNHSDKAMLCRALSYAQDHRWRYQWPADTVTEQLPIIDEIKPEHLISEIKALPNQQLLLENKEYSVYFGYQSQLPLVVQEIARLREIVFRMHDEGSGQALDTDEFDATYTHLFIVKNTEHKIVGAYRMGLTDKLTEQQGPAGLYLQKMFNFKPSFVNQQGPCMEMGRSFLVPEMQGSYQGLLLLWKGIGRFAAKFPQYRTLYGTVSISKLFDPRSVKLIEQGLIDIQSSSQVDAVNPFEFTSHVEIDELAQKVNLKDQLSAFLMSIENDGKDIPVLARQYLKMGAKFHALGIDKSFNHTPGLLLSVHFPSAPEKLLKLYVGKDYEAYRDWTPNQQH</sequence>
<dbReference type="EC" id="2.3.2.30" evidence="7"/>
<dbReference type="Proteomes" id="UP000009282">
    <property type="component" value="Chromosome"/>
</dbReference>
<evidence type="ECO:0000259" key="11">
    <source>
        <dbReference type="Pfam" id="PF19576"/>
    </source>
</evidence>
<dbReference type="Pfam" id="PF19576">
    <property type="entry name" value="Acyltransf_2"/>
    <property type="match status" value="1"/>
</dbReference>
<protein>
    <recommendedName>
        <fullName evidence="8">L-ornithine N(alpha)-acyltransferase</fullName>
        <ecNumber evidence="7">2.3.2.30</ecNumber>
    </recommendedName>
</protein>
<dbReference type="KEGG" id="gni:GNIT_3066"/>
<evidence type="ECO:0000256" key="8">
    <source>
        <dbReference type="ARBA" id="ARBA00039866"/>
    </source>
</evidence>
<accession>G4QIK6</accession>
<evidence type="ECO:0000256" key="7">
    <source>
        <dbReference type="ARBA" id="ARBA00039058"/>
    </source>
</evidence>
<keyword evidence="4" id="KW-0443">Lipid metabolism</keyword>
<dbReference type="eggNOG" id="COG0204">
    <property type="taxonomic scope" value="Bacteria"/>
</dbReference>
<evidence type="ECO:0000313" key="12">
    <source>
        <dbReference type="EMBL" id="AEP31161.1"/>
    </source>
</evidence>
<dbReference type="SUPFAM" id="SSF55729">
    <property type="entry name" value="Acyl-CoA N-acyltransferases (Nat)"/>
    <property type="match status" value="1"/>
</dbReference>
<dbReference type="GO" id="GO:0006629">
    <property type="term" value="P:lipid metabolic process"/>
    <property type="evidence" value="ECO:0007669"/>
    <property type="project" value="UniProtKB-KW"/>
</dbReference>
<dbReference type="OrthoDB" id="1113830at2"/>
<dbReference type="EMBL" id="CP003060">
    <property type="protein sequence ID" value="AEP31161.1"/>
    <property type="molecule type" value="Genomic_DNA"/>
</dbReference>
<comment type="pathway">
    <text evidence="1">Lipid metabolism.</text>
</comment>
<keyword evidence="13" id="KW-1185">Reference proteome</keyword>
<dbReference type="eggNOG" id="COG3176">
    <property type="taxonomic scope" value="Bacteria"/>
</dbReference>
<dbReference type="HOGENOM" id="CLU_033329_1_0_6"/>
<dbReference type="AlphaFoldDB" id="G4QIK6"/>
<dbReference type="InterPro" id="IPR052351">
    <property type="entry name" value="Ornithine_N-alpha-AT"/>
</dbReference>
<evidence type="ECO:0000256" key="2">
    <source>
        <dbReference type="ARBA" id="ARBA00022516"/>
    </source>
</evidence>
<dbReference type="InterPro" id="IPR045746">
    <property type="entry name" value="ACT14924-like_Acyltransf_dom"/>
</dbReference>
<dbReference type="PANTHER" id="PTHR37323:SF1">
    <property type="entry name" value="L-ORNITHINE N(ALPHA)-ACYLTRANSFERASE"/>
    <property type="match status" value="1"/>
</dbReference>
<dbReference type="RefSeq" id="WP_014110032.1">
    <property type="nucleotide sequence ID" value="NC_016041.1"/>
</dbReference>
<evidence type="ECO:0000256" key="10">
    <source>
        <dbReference type="ARBA" id="ARBA00047785"/>
    </source>
</evidence>
<reference evidence="12 13" key="1">
    <citation type="journal article" date="2011" name="J. Bacteriol.">
        <title>Complete genome sequence of seawater bacterium Glaciecola nitratireducens FR1064T.</title>
        <authorList>
            <person name="Bian F."/>
            <person name="Qin Q.L."/>
            <person name="Xie B.B."/>
            <person name="Shu Y.L."/>
            <person name="Zhang X.Y."/>
            <person name="Yu Y."/>
            <person name="Chen B."/>
            <person name="Chen X.L."/>
            <person name="Zhou B.C."/>
            <person name="Zhang Y.Z."/>
        </authorList>
    </citation>
    <scope>NUCLEOTIDE SEQUENCE [LARGE SCALE GENOMIC DNA]</scope>
    <source>
        <strain evidence="13">JCM 12485 / KCTC 12276 / FR1064</strain>
    </source>
</reference>
<gene>
    <name evidence="12" type="ordered locus">GNIT_3066</name>
</gene>
<evidence type="ECO:0000256" key="6">
    <source>
        <dbReference type="ARBA" id="ARBA00038095"/>
    </source>
</evidence>
<evidence type="ECO:0000256" key="1">
    <source>
        <dbReference type="ARBA" id="ARBA00005189"/>
    </source>
</evidence>
<dbReference type="InterPro" id="IPR016181">
    <property type="entry name" value="Acyl_CoA_acyltransferase"/>
</dbReference>
<organism evidence="12 13">
    <name type="scientific">Glaciecola nitratireducens (strain JCM 12485 / KCTC 12276 / FR1064)</name>
    <dbReference type="NCBI Taxonomy" id="1085623"/>
    <lineage>
        <taxon>Bacteria</taxon>
        <taxon>Pseudomonadati</taxon>
        <taxon>Pseudomonadota</taxon>
        <taxon>Gammaproteobacteria</taxon>
        <taxon>Alteromonadales</taxon>
        <taxon>Alteromonadaceae</taxon>
        <taxon>Brumicola</taxon>
    </lineage>
</organism>
<comment type="catalytic activity">
    <reaction evidence="10">
        <text>a (3R)-hydroxyacyl-[ACP] + L-ornithine = a lyso-ornithine lipid + holo-[ACP] + H(+)</text>
        <dbReference type="Rhea" id="RHEA:20633"/>
        <dbReference type="Rhea" id="RHEA-COMP:9685"/>
        <dbReference type="Rhea" id="RHEA-COMP:9945"/>
        <dbReference type="ChEBI" id="CHEBI:15378"/>
        <dbReference type="ChEBI" id="CHEBI:46911"/>
        <dbReference type="ChEBI" id="CHEBI:64479"/>
        <dbReference type="ChEBI" id="CHEBI:78827"/>
        <dbReference type="ChEBI" id="CHEBI:138482"/>
        <dbReference type="EC" id="2.3.2.30"/>
    </reaction>
    <physiologicalReaction direction="left-to-right" evidence="10">
        <dbReference type="Rhea" id="RHEA:20634"/>
    </physiologicalReaction>
</comment>
<evidence type="ECO:0000256" key="4">
    <source>
        <dbReference type="ARBA" id="ARBA00023098"/>
    </source>
</evidence>
<evidence type="ECO:0000256" key="9">
    <source>
        <dbReference type="ARBA" id="ARBA00045724"/>
    </source>
</evidence>
<name>G4QIK6_GLANF</name>
<dbReference type="Gene3D" id="3.40.630.30">
    <property type="match status" value="1"/>
</dbReference>
<evidence type="ECO:0000256" key="3">
    <source>
        <dbReference type="ARBA" id="ARBA00022679"/>
    </source>
</evidence>
<evidence type="ECO:0000313" key="13">
    <source>
        <dbReference type="Proteomes" id="UP000009282"/>
    </source>
</evidence>
<proteinExistence type="inferred from homology"/>
<evidence type="ECO:0000256" key="5">
    <source>
        <dbReference type="ARBA" id="ARBA00023315"/>
    </source>
</evidence>
<dbReference type="CDD" id="cd07986">
    <property type="entry name" value="LPLAT_ACT14924-like"/>
    <property type="match status" value="1"/>
</dbReference>
<dbReference type="Pfam" id="PF13444">
    <property type="entry name" value="Acetyltransf_5"/>
    <property type="match status" value="1"/>
</dbReference>
<keyword evidence="2" id="KW-0444">Lipid biosynthesis</keyword>
<dbReference type="GO" id="GO:0043810">
    <property type="term" value="F:ornithine-acyl [acyl carrier protein] N-acyltransferase activity"/>
    <property type="evidence" value="ECO:0007669"/>
    <property type="project" value="UniProtKB-EC"/>
</dbReference>
<comment type="similarity">
    <text evidence="6">Belongs to the acetyltransferase family. OlsB subfamily.</text>
</comment>
<comment type="function">
    <text evidence="9">Catalyzes the first step in the biosynthesis of ornithine lipids, which are phosphorus-free membrane lipids. Catalyzes the 3-hydroxyacyl-acyl carrier protein-dependent acylation of ornithine to form lyso-ornithine lipid (LOL).</text>
</comment>
<feature type="domain" description="Putative acyltransferase ACT14924-like acyltransferase" evidence="11">
    <location>
        <begin position="72"/>
        <end position="244"/>
    </location>
</feature>
<keyword evidence="3 12" id="KW-0808">Transferase</keyword>
<dbReference type="PANTHER" id="PTHR37323">
    <property type="entry name" value="GCN5-RELATED N-ACETYLTRANSFERASE"/>
    <property type="match status" value="1"/>
</dbReference>